<evidence type="ECO:0000313" key="9">
    <source>
        <dbReference type="Proteomes" id="UP001314170"/>
    </source>
</evidence>
<evidence type="ECO:0000256" key="4">
    <source>
        <dbReference type="ARBA" id="ARBA00022729"/>
    </source>
</evidence>
<evidence type="ECO:0000256" key="1">
    <source>
        <dbReference type="ARBA" id="ARBA00004613"/>
    </source>
</evidence>
<dbReference type="PANTHER" id="PTHR36349:SF2">
    <property type="entry name" value="PROTEIN CLAVATA 3"/>
    <property type="match status" value="1"/>
</dbReference>
<gene>
    <name evidence="8" type="ORF">DCAF_LOCUS14329</name>
</gene>
<dbReference type="GO" id="GO:0005576">
    <property type="term" value="C:extracellular region"/>
    <property type="evidence" value="ECO:0007669"/>
    <property type="project" value="UniProtKB-SubCell"/>
</dbReference>
<feature type="transmembrane region" description="Helical" evidence="7">
    <location>
        <begin position="6"/>
        <end position="28"/>
    </location>
</feature>
<keyword evidence="7" id="KW-1133">Transmembrane helix</keyword>
<keyword evidence="7" id="KW-0812">Transmembrane</keyword>
<dbReference type="Proteomes" id="UP001314170">
    <property type="component" value="Unassembled WGS sequence"/>
</dbReference>
<accession>A0AAV1RVF0</accession>
<evidence type="ECO:0000256" key="6">
    <source>
        <dbReference type="SAM" id="MobiDB-lite"/>
    </source>
</evidence>
<keyword evidence="5" id="KW-0221">Differentiation</keyword>
<dbReference type="EMBL" id="CAWUPB010001157">
    <property type="protein sequence ID" value="CAK7339279.1"/>
    <property type="molecule type" value="Genomic_DNA"/>
</dbReference>
<evidence type="ECO:0000256" key="7">
    <source>
        <dbReference type="SAM" id="Phobius"/>
    </source>
</evidence>
<keyword evidence="3" id="KW-0964">Secreted</keyword>
<keyword evidence="9" id="KW-1185">Reference proteome</keyword>
<dbReference type="GO" id="GO:0033612">
    <property type="term" value="F:receptor serine/threonine kinase binding"/>
    <property type="evidence" value="ECO:0007669"/>
    <property type="project" value="InterPro"/>
</dbReference>
<protein>
    <submittedName>
        <fullName evidence="8">Uncharacterized protein</fullName>
    </submittedName>
</protein>
<comment type="subcellular location">
    <subcellularLocation>
        <location evidence="1">Secreted</location>
    </subcellularLocation>
</comment>
<sequence>MAPENGLTRFSSTSIVLIILILVWMPLVHSSRSCLRCHATVAAGDKARNAAEDHQTTYLVKVMGNGAASGSVADEESERQLRQVPSGPDPLHHNNTPTTRP</sequence>
<comment type="similarity">
    <text evidence="2">Belongs to the CLV3/ESR signal peptide family.</text>
</comment>
<dbReference type="AlphaFoldDB" id="A0AAV1RVF0"/>
<reference evidence="8 9" key="1">
    <citation type="submission" date="2024-01" db="EMBL/GenBank/DDBJ databases">
        <authorList>
            <person name="Waweru B."/>
        </authorList>
    </citation>
    <scope>NUCLEOTIDE SEQUENCE [LARGE SCALE GENOMIC DNA]</scope>
</reference>
<comment type="caution">
    <text evidence="8">The sequence shown here is derived from an EMBL/GenBank/DDBJ whole genome shotgun (WGS) entry which is preliminary data.</text>
</comment>
<dbReference type="GO" id="GO:0030154">
    <property type="term" value="P:cell differentiation"/>
    <property type="evidence" value="ECO:0007669"/>
    <property type="project" value="UniProtKB-KW"/>
</dbReference>
<evidence type="ECO:0000256" key="2">
    <source>
        <dbReference type="ARBA" id="ARBA00005416"/>
    </source>
</evidence>
<proteinExistence type="inferred from homology"/>
<evidence type="ECO:0000256" key="5">
    <source>
        <dbReference type="ARBA" id="ARBA00022782"/>
    </source>
</evidence>
<evidence type="ECO:0000256" key="3">
    <source>
        <dbReference type="ARBA" id="ARBA00022525"/>
    </source>
</evidence>
<name>A0AAV1RVF0_9ROSI</name>
<evidence type="ECO:0000313" key="8">
    <source>
        <dbReference type="EMBL" id="CAK7339279.1"/>
    </source>
</evidence>
<dbReference type="InterPro" id="IPR044962">
    <property type="entry name" value="CLV3/ESR"/>
</dbReference>
<dbReference type="PANTHER" id="PTHR36349">
    <property type="entry name" value="PROTEIN CLAVATA 3"/>
    <property type="match status" value="1"/>
</dbReference>
<keyword evidence="4" id="KW-0732">Signal</keyword>
<feature type="region of interest" description="Disordered" evidence="6">
    <location>
        <begin position="69"/>
        <end position="101"/>
    </location>
</feature>
<organism evidence="8 9">
    <name type="scientific">Dovyalis caffra</name>
    <dbReference type="NCBI Taxonomy" id="77055"/>
    <lineage>
        <taxon>Eukaryota</taxon>
        <taxon>Viridiplantae</taxon>
        <taxon>Streptophyta</taxon>
        <taxon>Embryophyta</taxon>
        <taxon>Tracheophyta</taxon>
        <taxon>Spermatophyta</taxon>
        <taxon>Magnoliopsida</taxon>
        <taxon>eudicotyledons</taxon>
        <taxon>Gunneridae</taxon>
        <taxon>Pentapetalae</taxon>
        <taxon>rosids</taxon>
        <taxon>fabids</taxon>
        <taxon>Malpighiales</taxon>
        <taxon>Salicaceae</taxon>
        <taxon>Flacourtieae</taxon>
        <taxon>Dovyalis</taxon>
    </lineage>
</organism>
<keyword evidence="7" id="KW-0472">Membrane</keyword>